<dbReference type="InterPro" id="IPR036390">
    <property type="entry name" value="WH_DNA-bd_sf"/>
</dbReference>
<protein>
    <recommendedName>
        <fullName evidence="8">Trans-resveratrol di-O-methyltransferase</fullName>
    </recommendedName>
</protein>
<organism evidence="6 7">
    <name type="scientific">Pisum sativum</name>
    <name type="common">Garden pea</name>
    <name type="synonym">Lathyrus oleraceus</name>
    <dbReference type="NCBI Taxonomy" id="3888"/>
    <lineage>
        <taxon>Eukaryota</taxon>
        <taxon>Viridiplantae</taxon>
        <taxon>Streptophyta</taxon>
        <taxon>Embryophyta</taxon>
        <taxon>Tracheophyta</taxon>
        <taxon>Spermatophyta</taxon>
        <taxon>Magnoliopsida</taxon>
        <taxon>eudicotyledons</taxon>
        <taxon>Gunneridae</taxon>
        <taxon>Pentapetalae</taxon>
        <taxon>rosids</taxon>
        <taxon>fabids</taxon>
        <taxon>Fabales</taxon>
        <taxon>Fabaceae</taxon>
        <taxon>Papilionoideae</taxon>
        <taxon>50 kb inversion clade</taxon>
        <taxon>NPAAA clade</taxon>
        <taxon>Hologalegina</taxon>
        <taxon>IRL clade</taxon>
        <taxon>Fabeae</taxon>
        <taxon>Lathyrus</taxon>
    </lineage>
</organism>
<dbReference type="SUPFAM" id="SSF46785">
    <property type="entry name" value="Winged helix' DNA-binding domain"/>
    <property type="match status" value="1"/>
</dbReference>
<evidence type="ECO:0000259" key="4">
    <source>
        <dbReference type="Pfam" id="PF00891"/>
    </source>
</evidence>
<dbReference type="GO" id="GO:0008171">
    <property type="term" value="F:O-methyltransferase activity"/>
    <property type="evidence" value="ECO:0007669"/>
    <property type="project" value="InterPro"/>
</dbReference>
<dbReference type="GO" id="GO:0009717">
    <property type="term" value="P:isoflavonoid biosynthetic process"/>
    <property type="evidence" value="ECO:0007669"/>
    <property type="project" value="UniProtKB-ARBA"/>
</dbReference>
<dbReference type="InterPro" id="IPR016461">
    <property type="entry name" value="COMT-like"/>
</dbReference>
<proteinExistence type="predicted"/>
<feature type="domain" description="O-methyltransferase C-terminal" evidence="4">
    <location>
        <begin position="123"/>
        <end position="252"/>
    </location>
</feature>
<evidence type="ECO:0000256" key="3">
    <source>
        <dbReference type="ARBA" id="ARBA00022691"/>
    </source>
</evidence>
<keyword evidence="3" id="KW-0949">S-adenosyl-L-methionine</keyword>
<dbReference type="AlphaFoldDB" id="A0A9D4Y970"/>
<evidence type="ECO:0000313" key="7">
    <source>
        <dbReference type="Proteomes" id="UP001058974"/>
    </source>
</evidence>
<sequence length="265" mass="30014">MESNLLKAQSHIWNHIFNFINSMSLKCVVDLGIPDIIHNYGKPMSLSKLISSLPIHPSKKPCIHRLMRIMTHYGFFSQQNVTDNELEIEYMLTDVSRLLLKDNPMSVTPFVQAMLDPVLTNPFHQLSTWLKNEDSSAFETTHGRLFWDYAAHDPIFNRLFNESMASDARLVSDLLIEKCREVFNGLESLVDVGGGTGTMAKALAKSFPQMECIVFDLPHVVHGLQGSDNLKYVGGDMFQEIPQTDAILLKLIDPPFRKVAYMVLT</sequence>
<keyword evidence="2" id="KW-0808">Transferase</keyword>
<dbReference type="GO" id="GO:0032259">
    <property type="term" value="P:methylation"/>
    <property type="evidence" value="ECO:0007669"/>
    <property type="project" value="UniProtKB-KW"/>
</dbReference>
<dbReference type="FunFam" id="1.10.10.10:FF:000213">
    <property type="entry name" value="Coniferyl alcohol 9-O-methyltransferase"/>
    <property type="match status" value="1"/>
</dbReference>
<name>A0A9D4Y970_PEA</name>
<accession>A0A9D4Y970</accession>
<gene>
    <name evidence="6" type="ORF">KIW84_021675</name>
</gene>
<feature type="domain" description="O-methyltransferase dimerisation" evidence="5">
    <location>
        <begin position="13"/>
        <end position="102"/>
    </location>
</feature>
<dbReference type="SUPFAM" id="SSF53335">
    <property type="entry name" value="S-adenosyl-L-methionine-dependent methyltransferases"/>
    <property type="match status" value="1"/>
</dbReference>
<dbReference type="Gramene" id="Psat02G0167500-T1">
    <property type="protein sequence ID" value="KAI5434939.1"/>
    <property type="gene ID" value="KIW84_021675"/>
</dbReference>
<evidence type="ECO:0000256" key="1">
    <source>
        <dbReference type="ARBA" id="ARBA00022603"/>
    </source>
</evidence>
<reference evidence="6 7" key="1">
    <citation type="journal article" date="2022" name="Nat. Genet.">
        <title>Improved pea reference genome and pan-genome highlight genomic features and evolutionary characteristics.</title>
        <authorList>
            <person name="Yang T."/>
            <person name="Liu R."/>
            <person name="Luo Y."/>
            <person name="Hu S."/>
            <person name="Wang D."/>
            <person name="Wang C."/>
            <person name="Pandey M.K."/>
            <person name="Ge S."/>
            <person name="Xu Q."/>
            <person name="Li N."/>
            <person name="Li G."/>
            <person name="Huang Y."/>
            <person name="Saxena R.K."/>
            <person name="Ji Y."/>
            <person name="Li M."/>
            <person name="Yan X."/>
            <person name="He Y."/>
            <person name="Liu Y."/>
            <person name="Wang X."/>
            <person name="Xiang C."/>
            <person name="Varshney R.K."/>
            <person name="Ding H."/>
            <person name="Gao S."/>
            <person name="Zong X."/>
        </authorList>
    </citation>
    <scope>NUCLEOTIDE SEQUENCE [LARGE SCALE GENOMIC DNA]</scope>
    <source>
        <strain evidence="6 7">cv. Zhongwan 6</strain>
    </source>
</reference>
<dbReference type="Pfam" id="PF00891">
    <property type="entry name" value="Methyltransf_2"/>
    <property type="match status" value="1"/>
</dbReference>
<keyword evidence="1" id="KW-0489">Methyltransferase</keyword>
<dbReference type="InterPro" id="IPR012967">
    <property type="entry name" value="COMT_dimerisation"/>
</dbReference>
<dbReference type="GO" id="GO:0046983">
    <property type="term" value="F:protein dimerization activity"/>
    <property type="evidence" value="ECO:0007669"/>
    <property type="project" value="InterPro"/>
</dbReference>
<dbReference type="Proteomes" id="UP001058974">
    <property type="component" value="Chromosome 2"/>
</dbReference>
<dbReference type="GO" id="GO:0008757">
    <property type="term" value="F:S-adenosylmethionine-dependent methyltransferase activity"/>
    <property type="evidence" value="ECO:0007669"/>
    <property type="project" value="UniProtKB-ARBA"/>
</dbReference>
<dbReference type="PANTHER" id="PTHR11746">
    <property type="entry name" value="O-METHYLTRANSFERASE"/>
    <property type="match status" value="1"/>
</dbReference>
<comment type="caution">
    <text evidence="6">The sequence shown here is derived from an EMBL/GenBank/DDBJ whole genome shotgun (WGS) entry which is preliminary data.</text>
</comment>
<evidence type="ECO:0000256" key="2">
    <source>
        <dbReference type="ARBA" id="ARBA00022679"/>
    </source>
</evidence>
<dbReference type="Pfam" id="PF08100">
    <property type="entry name" value="Dimerisation"/>
    <property type="match status" value="1"/>
</dbReference>
<dbReference type="InterPro" id="IPR001077">
    <property type="entry name" value="COMT_C"/>
</dbReference>
<evidence type="ECO:0008006" key="8">
    <source>
        <dbReference type="Google" id="ProtNLM"/>
    </source>
</evidence>
<evidence type="ECO:0000313" key="6">
    <source>
        <dbReference type="EMBL" id="KAI5434939.1"/>
    </source>
</evidence>
<dbReference type="EMBL" id="JAMSHJ010000002">
    <property type="protein sequence ID" value="KAI5434939.1"/>
    <property type="molecule type" value="Genomic_DNA"/>
</dbReference>
<evidence type="ECO:0000259" key="5">
    <source>
        <dbReference type="Pfam" id="PF08100"/>
    </source>
</evidence>
<dbReference type="InterPro" id="IPR029063">
    <property type="entry name" value="SAM-dependent_MTases_sf"/>
</dbReference>
<dbReference type="Gene3D" id="1.10.10.10">
    <property type="entry name" value="Winged helix-like DNA-binding domain superfamily/Winged helix DNA-binding domain"/>
    <property type="match status" value="1"/>
</dbReference>
<dbReference type="PROSITE" id="PS51683">
    <property type="entry name" value="SAM_OMT_II"/>
    <property type="match status" value="1"/>
</dbReference>
<dbReference type="InterPro" id="IPR036388">
    <property type="entry name" value="WH-like_DNA-bd_sf"/>
</dbReference>
<keyword evidence="7" id="KW-1185">Reference proteome</keyword>
<dbReference type="Gene3D" id="3.40.50.150">
    <property type="entry name" value="Vaccinia Virus protein VP39"/>
    <property type="match status" value="1"/>
</dbReference>